<dbReference type="InterPro" id="IPR006143">
    <property type="entry name" value="RND_pump_MFP"/>
</dbReference>
<comment type="similarity">
    <text evidence="1">Belongs to the membrane fusion protein (MFP) (TC 8.A.1) family.</text>
</comment>
<dbReference type="Gene3D" id="1.10.287.470">
    <property type="entry name" value="Helix hairpin bin"/>
    <property type="match status" value="1"/>
</dbReference>
<evidence type="ECO:0000313" key="4">
    <source>
        <dbReference type="Proteomes" id="UP000248168"/>
    </source>
</evidence>
<dbReference type="GO" id="GO:0015562">
    <property type="term" value="F:efflux transmembrane transporter activity"/>
    <property type="evidence" value="ECO:0007669"/>
    <property type="project" value="TreeGrafter"/>
</dbReference>
<protein>
    <recommendedName>
        <fullName evidence="2">Multidrug resistance protein MdtA-like barrel-sandwich hybrid domain-containing protein</fullName>
    </recommendedName>
</protein>
<dbReference type="Gene3D" id="2.40.50.100">
    <property type="match status" value="1"/>
</dbReference>
<organism evidence="3 4">
    <name type="scientific">Nitrospira lenta</name>
    <dbReference type="NCBI Taxonomy" id="1436998"/>
    <lineage>
        <taxon>Bacteria</taxon>
        <taxon>Pseudomonadati</taxon>
        <taxon>Nitrospirota</taxon>
        <taxon>Nitrospiria</taxon>
        <taxon>Nitrospirales</taxon>
        <taxon>Nitrospiraceae</taxon>
        <taxon>Nitrospira</taxon>
    </lineage>
</organism>
<dbReference type="SUPFAM" id="SSF111369">
    <property type="entry name" value="HlyD-like secretion proteins"/>
    <property type="match status" value="1"/>
</dbReference>
<evidence type="ECO:0000259" key="2">
    <source>
        <dbReference type="Pfam" id="PF25917"/>
    </source>
</evidence>
<dbReference type="InterPro" id="IPR058625">
    <property type="entry name" value="MdtA-like_BSH"/>
</dbReference>
<dbReference type="PANTHER" id="PTHR30469">
    <property type="entry name" value="MULTIDRUG RESISTANCE PROTEIN MDTA"/>
    <property type="match status" value="1"/>
</dbReference>
<dbReference type="GO" id="GO:1990281">
    <property type="term" value="C:efflux pump complex"/>
    <property type="evidence" value="ECO:0007669"/>
    <property type="project" value="TreeGrafter"/>
</dbReference>
<dbReference type="Proteomes" id="UP000248168">
    <property type="component" value="Unassembled WGS sequence"/>
</dbReference>
<reference evidence="4" key="1">
    <citation type="submission" date="2018-04" db="EMBL/GenBank/DDBJ databases">
        <authorList>
            <person name="Lucker S."/>
            <person name="Sakoula D."/>
        </authorList>
    </citation>
    <scope>NUCLEOTIDE SEQUENCE [LARGE SCALE GENOMIC DNA]</scope>
</reference>
<sequence>MQPLWRASGTVIAALVLSVAIVPQAGWPKGERPAAVVRSGNGVMRGIVRAATQAMLYTQIQGRVSALPRKEGERIEKGETLVQIDCNKYRAELAAAVAESQVKDKTFTNNTELAKLNAVSTLELEISEAETKKAQAAIRIAELSVGNCRIAAPFSGRITGVMVNEHENVFPNDKLLSLLDDTSLEIELVLPSSSLAWLKRKARFTFAIDETRKEYPAKVKEIGANIDPASQTVKVIGAFEKLPPEVLAGMSGSAQFPTMQP</sequence>
<dbReference type="InParanoid" id="A0A330L5H6"/>
<dbReference type="OrthoDB" id="9778796at2"/>
<proteinExistence type="inferred from homology"/>
<dbReference type="EMBL" id="OUNR01000012">
    <property type="protein sequence ID" value="SPP65081.1"/>
    <property type="molecule type" value="Genomic_DNA"/>
</dbReference>
<dbReference type="RefSeq" id="WP_121989376.1">
    <property type="nucleotide sequence ID" value="NZ_OUNR01000012.1"/>
</dbReference>
<keyword evidence="4" id="KW-1185">Reference proteome</keyword>
<dbReference type="Pfam" id="PF25917">
    <property type="entry name" value="BSH_RND"/>
    <property type="match status" value="1"/>
</dbReference>
<evidence type="ECO:0000313" key="3">
    <source>
        <dbReference type="EMBL" id="SPP65081.1"/>
    </source>
</evidence>
<dbReference type="AlphaFoldDB" id="A0A330L5H6"/>
<name>A0A330L5H6_9BACT</name>
<gene>
    <name evidence="3" type="ORF">NITLEN_20721</name>
</gene>
<accession>A0A330L5H6</accession>
<dbReference type="NCBIfam" id="TIGR01730">
    <property type="entry name" value="RND_mfp"/>
    <property type="match status" value="1"/>
</dbReference>
<dbReference type="Gene3D" id="2.40.30.170">
    <property type="match status" value="1"/>
</dbReference>
<feature type="domain" description="Multidrug resistance protein MdtA-like barrel-sandwich hybrid" evidence="2">
    <location>
        <begin position="55"/>
        <end position="168"/>
    </location>
</feature>
<evidence type="ECO:0000256" key="1">
    <source>
        <dbReference type="ARBA" id="ARBA00009477"/>
    </source>
</evidence>